<dbReference type="Gene3D" id="3.10.620.30">
    <property type="match status" value="1"/>
</dbReference>
<evidence type="ECO:0000259" key="3">
    <source>
        <dbReference type="Pfam" id="PF12969"/>
    </source>
</evidence>
<keyword evidence="5" id="KW-1185">Reference proteome</keyword>
<dbReference type="InterPro" id="IPR024618">
    <property type="entry name" value="DUF3857"/>
</dbReference>
<proteinExistence type="predicted"/>
<dbReference type="InterPro" id="IPR038765">
    <property type="entry name" value="Papain-like_cys_pep_sf"/>
</dbReference>
<dbReference type="Pfam" id="PF12969">
    <property type="entry name" value="DUF3857"/>
    <property type="match status" value="1"/>
</dbReference>
<evidence type="ECO:0000256" key="1">
    <source>
        <dbReference type="SAM" id="Phobius"/>
    </source>
</evidence>
<feature type="signal peptide" evidence="2">
    <location>
        <begin position="1"/>
        <end position="29"/>
    </location>
</feature>
<feature type="domain" description="DUF3857" evidence="3">
    <location>
        <begin position="77"/>
        <end position="213"/>
    </location>
</feature>
<evidence type="ECO:0000256" key="2">
    <source>
        <dbReference type="SAM" id="SignalP"/>
    </source>
</evidence>
<dbReference type="RefSeq" id="WP_053230396.1">
    <property type="nucleotide sequence ID" value="NZ_CP011125.1"/>
</dbReference>
<dbReference type="Proteomes" id="UP000034883">
    <property type="component" value="Chromosome"/>
</dbReference>
<evidence type="ECO:0000313" key="5">
    <source>
        <dbReference type="Proteomes" id="UP000034883"/>
    </source>
</evidence>
<name>A0A0F6YFP0_9BACT</name>
<feature type="chain" id="PRO_5002512233" evidence="2">
    <location>
        <begin position="30"/>
        <end position="758"/>
    </location>
</feature>
<sequence>MRSPSPARSRLLVALLALLVAAPSARGSAQTPGITVGAPAPSWAEVIDPPPPRAEHVGALEQLLFDQQSQLSPEAQVDFHRVAYRVATTAGLASGSQISIEVSSREELVWHWARRVRDGVATDVLAQDRVRVIQPEARLDDGLYDERRSALLFVEDVRVGDVIDYAYSLREDSSLLGGRNASRIPIGWPGARRVRFAARWPRDRAVRTRLHELPRDYHVVESDGALRVDALDVPLAELADDAPAWIVGAPWVEISEFAAWSDVERWARPLYAIDDLDAVLANVPMDRLRAAGARDAQIEAALQFVQDEVRYLGVEVAHNAIVPHAPAEVARRRYGDCKDKALLLVAILRGLGVQAEPALASTTSGASLDDALPSPYAFDHVVVRIHLDGGPVWVDATRTFERGPLRDRPALTVRRALPIGGPEQTLVEVPLPIAAEPTQIVDERYVVAGAQSSLRATTLYRGPHAARLRSFADARRTESIGESALDFYRELGLDVRVREPLRIEDDARRGTVTVHEHYSLDEFWAVEERGLDAWAVIDHLPVPSESRPPGPLALPHPVHVVHRVSVANDRGWQIQNEHEVVETEELRVSRRVTVRGRELEIEVRLQTLADHVPADRVEVYRERALAADALARYSVIEHAEPSSWSRAIPWIVLGIPVLVVLGVIALGALRRRLGTRRSRAFRRMQSFAGGESAQAAIEVRDRDEAEREHRTARCCGARVEGGQWSQAQLGGARLFVHAATCASCGRAHRRYYRQRDAA</sequence>
<dbReference type="STRING" id="927083.DB32_000051"/>
<dbReference type="Gene3D" id="2.60.40.3140">
    <property type="match status" value="1"/>
</dbReference>
<accession>A0A0F6YFP0</accession>
<dbReference type="AlphaFoldDB" id="A0A0F6YFP0"/>
<dbReference type="SUPFAM" id="SSF54001">
    <property type="entry name" value="Cysteine proteinases"/>
    <property type="match status" value="1"/>
</dbReference>
<dbReference type="EMBL" id="CP011125">
    <property type="protein sequence ID" value="AKF02903.1"/>
    <property type="molecule type" value="Genomic_DNA"/>
</dbReference>
<reference evidence="4" key="1">
    <citation type="submission" date="2015-03" db="EMBL/GenBank/DDBJ databases">
        <title>Genome assembly of Sandaracinus amylolyticus DSM 53668.</title>
        <authorList>
            <person name="Sharma G."/>
            <person name="Subramanian S."/>
        </authorList>
    </citation>
    <scope>NUCLEOTIDE SEQUENCE [LARGE SCALE GENOMIC DNA]</scope>
    <source>
        <strain evidence="4">DSM 53668</strain>
    </source>
</reference>
<organism evidence="4 5">
    <name type="scientific">Sandaracinus amylolyticus</name>
    <dbReference type="NCBI Taxonomy" id="927083"/>
    <lineage>
        <taxon>Bacteria</taxon>
        <taxon>Pseudomonadati</taxon>
        <taxon>Myxococcota</taxon>
        <taxon>Polyangia</taxon>
        <taxon>Polyangiales</taxon>
        <taxon>Sandaracinaceae</taxon>
        <taxon>Sandaracinus</taxon>
    </lineage>
</organism>
<protein>
    <submittedName>
        <fullName evidence="4">Transglutaminase-like enzyme</fullName>
    </submittedName>
</protein>
<evidence type="ECO:0000313" key="4">
    <source>
        <dbReference type="EMBL" id="AKF02903.1"/>
    </source>
</evidence>
<dbReference type="KEGG" id="samy:DB32_000051"/>
<keyword evidence="1" id="KW-1133">Transmembrane helix</keyword>
<feature type="transmembrane region" description="Helical" evidence="1">
    <location>
        <begin position="647"/>
        <end position="669"/>
    </location>
</feature>
<dbReference type="OrthoDB" id="8595007at2"/>
<gene>
    <name evidence="4" type="ORF">DB32_000051</name>
</gene>
<keyword evidence="2" id="KW-0732">Signal</keyword>
<keyword evidence="1" id="KW-0472">Membrane</keyword>
<keyword evidence="1" id="KW-0812">Transmembrane</keyword>